<dbReference type="RefSeq" id="WP_005370400.1">
    <property type="nucleotide sequence ID" value="NZ_CM001475.1"/>
</dbReference>
<comment type="subcellular location">
    <subcellularLocation>
        <location evidence="1">Membrane</location>
        <topology evidence="1">Multi-pass membrane protein</topology>
    </subcellularLocation>
</comment>
<proteinExistence type="predicted"/>
<evidence type="ECO:0000313" key="7">
    <source>
        <dbReference type="Proteomes" id="UP000005090"/>
    </source>
</evidence>
<organism evidence="6 7">
    <name type="scientific">Methylomicrobium album BG8</name>
    <dbReference type="NCBI Taxonomy" id="686340"/>
    <lineage>
        <taxon>Bacteria</taxon>
        <taxon>Pseudomonadati</taxon>
        <taxon>Pseudomonadota</taxon>
        <taxon>Gammaproteobacteria</taxon>
        <taxon>Methylococcales</taxon>
        <taxon>Methylococcaceae</taxon>
        <taxon>Methylomicrobium</taxon>
    </lineage>
</organism>
<keyword evidence="3 5" id="KW-1133">Transmembrane helix</keyword>
<dbReference type="HOGENOM" id="CLU_092720_2_3_6"/>
<keyword evidence="2 5" id="KW-0812">Transmembrane</keyword>
<dbReference type="PANTHER" id="PTHR36926:SF1">
    <property type="entry name" value="COLICIN V PRODUCTION PROTEIN"/>
    <property type="match status" value="1"/>
</dbReference>
<dbReference type="AlphaFoldDB" id="H8GHV4"/>
<evidence type="ECO:0000256" key="1">
    <source>
        <dbReference type="ARBA" id="ARBA00004141"/>
    </source>
</evidence>
<keyword evidence="4 5" id="KW-0472">Membrane</keyword>
<accession>H8GHV4</accession>
<dbReference type="EMBL" id="CM001475">
    <property type="protein sequence ID" value="EIC28938.1"/>
    <property type="molecule type" value="Genomic_DNA"/>
</dbReference>
<feature type="transmembrane region" description="Helical" evidence="5">
    <location>
        <begin position="41"/>
        <end position="58"/>
    </location>
</feature>
<evidence type="ECO:0000256" key="3">
    <source>
        <dbReference type="ARBA" id="ARBA00022989"/>
    </source>
</evidence>
<dbReference type="STRING" id="686340.Metal_1121"/>
<reference evidence="6 7" key="1">
    <citation type="journal article" date="2013" name="Genome Announc.">
        <title>Genome Sequence of the Obligate Gammaproteobacterial Methanotroph Methylomicrobium album Strain BG8.</title>
        <authorList>
            <person name="Kits K.D."/>
            <person name="Kalyuzhnaya M.G."/>
            <person name="Klotz M.G."/>
            <person name="Jetten M.S."/>
            <person name="Op den Camp H.J."/>
            <person name="Vuilleumier S."/>
            <person name="Bringel F."/>
            <person name="Dispirito A.A."/>
            <person name="Murrell J.C."/>
            <person name="Bruce D."/>
            <person name="Cheng J.F."/>
            <person name="Copeland A."/>
            <person name="Goodwin L."/>
            <person name="Hauser L."/>
            <person name="Lajus A."/>
            <person name="Land M.L."/>
            <person name="Lapidus A."/>
            <person name="Lucas S."/>
            <person name="Medigue C."/>
            <person name="Pitluck S."/>
            <person name="Woyke T."/>
            <person name="Zeytun A."/>
            <person name="Stein L.Y."/>
        </authorList>
    </citation>
    <scope>NUCLEOTIDE SEQUENCE [LARGE SCALE GENOMIC DNA]</scope>
    <source>
        <strain evidence="6 7">BG8</strain>
    </source>
</reference>
<dbReference type="Proteomes" id="UP000005090">
    <property type="component" value="Chromosome"/>
</dbReference>
<evidence type="ECO:0000256" key="5">
    <source>
        <dbReference type="SAM" id="Phobius"/>
    </source>
</evidence>
<evidence type="ECO:0000313" key="6">
    <source>
        <dbReference type="EMBL" id="EIC28938.1"/>
    </source>
</evidence>
<dbReference type="Pfam" id="PF02674">
    <property type="entry name" value="Colicin_V"/>
    <property type="match status" value="1"/>
</dbReference>
<dbReference type="PANTHER" id="PTHR36926">
    <property type="entry name" value="COLICIN V PRODUCTION PROTEIN"/>
    <property type="match status" value="1"/>
</dbReference>
<dbReference type="GO" id="GO:0016020">
    <property type="term" value="C:membrane"/>
    <property type="evidence" value="ECO:0007669"/>
    <property type="project" value="UniProtKB-SubCell"/>
</dbReference>
<dbReference type="eggNOG" id="COG1286">
    <property type="taxonomic scope" value="Bacteria"/>
</dbReference>
<sequence length="176" mass="19895">MAAVQFMAQFFAKMLWIDYAIVVLLAFFLLIGLLRGAALEARSLACWLIAAAIGWYFADAYTRAIRSEFTNPKAEIAAAFAILFVLTLTLSASIFFILNFKKERIYPSLFGHFAGLPVALSRGLLFVCLIVIFAGLTPLPRDSWWHESMLLPHFQNTVVWLKTRFPSGFSDFLHYS</sequence>
<feature type="transmembrane region" description="Helical" evidence="5">
    <location>
        <begin position="78"/>
        <end position="98"/>
    </location>
</feature>
<evidence type="ECO:0000256" key="4">
    <source>
        <dbReference type="ARBA" id="ARBA00023136"/>
    </source>
</evidence>
<dbReference type="InterPro" id="IPR052719">
    <property type="entry name" value="CvpA-like"/>
</dbReference>
<gene>
    <name evidence="6" type="ORF">Metal_1121</name>
</gene>
<dbReference type="InterPro" id="IPR003825">
    <property type="entry name" value="Colicin-V_CvpA"/>
</dbReference>
<evidence type="ECO:0000256" key="2">
    <source>
        <dbReference type="ARBA" id="ARBA00022692"/>
    </source>
</evidence>
<keyword evidence="7" id="KW-1185">Reference proteome</keyword>
<dbReference type="GO" id="GO:0009403">
    <property type="term" value="P:toxin biosynthetic process"/>
    <property type="evidence" value="ECO:0007669"/>
    <property type="project" value="InterPro"/>
</dbReference>
<feature type="transmembrane region" description="Helical" evidence="5">
    <location>
        <begin position="110"/>
        <end position="136"/>
    </location>
</feature>
<name>H8GHV4_METAL</name>
<feature type="transmembrane region" description="Helical" evidence="5">
    <location>
        <begin position="16"/>
        <end position="34"/>
    </location>
</feature>
<protein>
    <submittedName>
        <fullName evidence="6">Putative membrane protein, required for colicin V production</fullName>
    </submittedName>
</protein>